<dbReference type="Proteomes" id="UP000188268">
    <property type="component" value="Unassembled WGS sequence"/>
</dbReference>
<feature type="region of interest" description="Disordered" evidence="1">
    <location>
        <begin position="116"/>
        <end position="160"/>
    </location>
</feature>
<evidence type="ECO:0000313" key="3">
    <source>
        <dbReference type="EMBL" id="OMP09780.1"/>
    </source>
</evidence>
<protein>
    <submittedName>
        <fullName evidence="3">Phox/Bem1p</fullName>
    </submittedName>
</protein>
<dbReference type="CDD" id="cd06410">
    <property type="entry name" value="PB1_UP2"/>
    <property type="match status" value="1"/>
</dbReference>
<comment type="caution">
    <text evidence="3">The sequence shown here is derived from an EMBL/GenBank/DDBJ whole genome shotgun (WGS) entry which is preliminary data.</text>
</comment>
<proteinExistence type="predicted"/>
<dbReference type="SUPFAM" id="SSF54277">
    <property type="entry name" value="CAD &amp; PB1 domains"/>
    <property type="match status" value="1"/>
</dbReference>
<dbReference type="AlphaFoldDB" id="A0A1R3KRT5"/>
<name>A0A1R3KRT5_COCAP</name>
<evidence type="ECO:0000313" key="4">
    <source>
        <dbReference type="Proteomes" id="UP000188268"/>
    </source>
</evidence>
<evidence type="ECO:0000259" key="2">
    <source>
        <dbReference type="SMART" id="SM00666"/>
    </source>
</evidence>
<dbReference type="InterPro" id="IPR000270">
    <property type="entry name" value="PB1_dom"/>
</dbReference>
<dbReference type="SMART" id="SM00666">
    <property type="entry name" value="PB1"/>
    <property type="match status" value="1"/>
</dbReference>
<dbReference type="PANTHER" id="PTHR31066:SF66">
    <property type="entry name" value="PB1 DOMAIN-CONTAINING PROTEIN"/>
    <property type="match status" value="1"/>
</dbReference>
<evidence type="ECO:0000256" key="1">
    <source>
        <dbReference type="SAM" id="MobiDB-lite"/>
    </source>
</evidence>
<dbReference type="OMA" id="EESHCCY"/>
<sequence>MVTEIQSMNKPSETIKFLCSYGGKIVPRSTDGKLRYVGGLTRVLSVDRSISFTELMVKLVEFCGYSVTLRCQLPNGELDTLISIKSEEDLKNMFEIYEEATPAPSKIRAILAPPKSLKQISPPPSNTSSVSFSPPRSVDSNSPTKGKFYRRSSSPPPPPPRMAYPVKACYPCHLQHNPRVLLPYSNGACWH</sequence>
<dbReference type="EMBL" id="AWWV01002998">
    <property type="protein sequence ID" value="OMP09780.1"/>
    <property type="molecule type" value="Genomic_DNA"/>
</dbReference>
<dbReference type="PANTHER" id="PTHR31066">
    <property type="entry name" value="OS05G0427100 PROTEIN-RELATED"/>
    <property type="match status" value="1"/>
</dbReference>
<feature type="compositionally biased region" description="Polar residues" evidence="1">
    <location>
        <begin position="126"/>
        <end position="144"/>
    </location>
</feature>
<accession>A0A1R3KRT5</accession>
<dbReference type="InterPro" id="IPR053198">
    <property type="entry name" value="Gynoecium_Dev_Regulator"/>
</dbReference>
<dbReference type="STRING" id="210143.A0A1R3KRT5"/>
<reference evidence="3 4" key="1">
    <citation type="submission" date="2013-09" db="EMBL/GenBank/DDBJ databases">
        <title>Corchorus capsularis genome sequencing.</title>
        <authorList>
            <person name="Alam M."/>
            <person name="Haque M.S."/>
            <person name="Islam M.S."/>
            <person name="Emdad E.M."/>
            <person name="Islam M.M."/>
            <person name="Ahmed B."/>
            <person name="Halim A."/>
            <person name="Hossen Q.M.M."/>
            <person name="Hossain M.Z."/>
            <person name="Ahmed R."/>
            <person name="Khan M.M."/>
            <person name="Islam R."/>
            <person name="Rashid M.M."/>
            <person name="Khan S.A."/>
            <person name="Rahman M.S."/>
            <person name="Alam M."/>
        </authorList>
    </citation>
    <scope>NUCLEOTIDE SEQUENCE [LARGE SCALE GENOMIC DNA]</scope>
    <source>
        <strain evidence="4">cv. CVL-1</strain>
        <tissue evidence="3">Whole seedling</tissue>
    </source>
</reference>
<keyword evidence="4" id="KW-1185">Reference proteome</keyword>
<dbReference type="Gene3D" id="3.10.20.90">
    <property type="entry name" value="Phosphatidylinositol 3-kinase Catalytic Subunit, Chain A, domain 1"/>
    <property type="match status" value="1"/>
</dbReference>
<dbReference type="Gramene" id="OMP09780">
    <property type="protein sequence ID" value="OMP09780"/>
    <property type="gene ID" value="CCACVL1_01038"/>
</dbReference>
<organism evidence="3 4">
    <name type="scientific">Corchorus capsularis</name>
    <name type="common">Jute</name>
    <dbReference type="NCBI Taxonomy" id="210143"/>
    <lineage>
        <taxon>Eukaryota</taxon>
        <taxon>Viridiplantae</taxon>
        <taxon>Streptophyta</taxon>
        <taxon>Embryophyta</taxon>
        <taxon>Tracheophyta</taxon>
        <taxon>Spermatophyta</taxon>
        <taxon>Magnoliopsida</taxon>
        <taxon>eudicotyledons</taxon>
        <taxon>Gunneridae</taxon>
        <taxon>Pentapetalae</taxon>
        <taxon>rosids</taxon>
        <taxon>malvids</taxon>
        <taxon>Malvales</taxon>
        <taxon>Malvaceae</taxon>
        <taxon>Grewioideae</taxon>
        <taxon>Apeibeae</taxon>
        <taxon>Corchorus</taxon>
    </lineage>
</organism>
<dbReference type="Pfam" id="PF00564">
    <property type="entry name" value="PB1"/>
    <property type="match status" value="1"/>
</dbReference>
<feature type="domain" description="PB1" evidence="2">
    <location>
        <begin position="29"/>
        <end position="114"/>
    </location>
</feature>
<gene>
    <name evidence="3" type="ORF">CCACVL1_01038</name>
</gene>
<dbReference type="OrthoDB" id="1914296at2759"/>